<evidence type="ECO:0000256" key="2">
    <source>
        <dbReference type="PROSITE-ProRule" id="PRU00504"/>
    </source>
</evidence>
<dbReference type="Gene3D" id="2.120.10.30">
    <property type="entry name" value="TolB, C-terminal domain"/>
    <property type="match status" value="4"/>
</dbReference>
<protein>
    <submittedName>
        <fullName evidence="5">IPT/TIG domain-containing protein</fullName>
    </submittedName>
</protein>
<feature type="signal peptide" evidence="3">
    <location>
        <begin position="1"/>
        <end position="22"/>
    </location>
</feature>
<organism evidence="5 6">
    <name type="scientific">Mucilaginibacter gossypii</name>
    <dbReference type="NCBI Taxonomy" id="551996"/>
    <lineage>
        <taxon>Bacteria</taxon>
        <taxon>Pseudomonadati</taxon>
        <taxon>Bacteroidota</taxon>
        <taxon>Sphingobacteriia</taxon>
        <taxon>Sphingobacteriales</taxon>
        <taxon>Sphingobacteriaceae</taxon>
        <taxon>Mucilaginibacter</taxon>
    </lineage>
</organism>
<gene>
    <name evidence="5" type="ORF">SAMN05192573_104199</name>
</gene>
<dbReference type="InterPro" id="IPR013783">
    <property type="entry name" value="Ig-like_fold"/>
</dbReference>
<dbReference type="SUPFAM" id="SSF101898">
    <property type="entry name" value="NHL repeat"/>
    <property type="match status" value="1"/>
</dbReference>
<dbReference type="SUPFAM" id="SSF81296">
    <property type="entry name" value="E set domains"/>
    <property type="match status" value="1"/>
</dbReference>
<dbReference type="Proteomes" id="UP000199705">
    <property type="component" value="Unassembled WGS sequence"/>
</dbReference>
<dbReference type="AlphaFoldDB" id="A0A1G7VV09"/>
<dbReference type="STRING" id="551996.SAMN05192573_104199"/>
<accession>A0A1G7VV09</accession>
<dbReference type="Gene3D" id="2.60.40.10">
    <property type="entry name" value="Immunoglobulins"/>
    <property type="match status" value="1"/>
</dbReference>
<dbReference type="Pfam" id="PF01833">
    <property type="entry name" value="TIG"/>
    <property type="match status" value="1"/>
</dbReference>
<keyword evidence="3" id="KW-0732">Signal</keyword>
<dbReference type="InterPro" id="IPR001258">
    <property type="entry name" value="NHL_repeat"/>
</dbReference>
<dbReference type="Pfam" id="PF01436">
    <property type="entry name" value="NHL"/>
    <property type="match status" value="1"/>
</dbReference>
<keyword evidence="1" id="KW-0677">Repeat</keyword>
<evidence type="ECO:0000259" key="4">
    <source>
        <dbReference type="Pfam" id="PF01833"/>
    </source>
</evidence>
<evidence type="ECO:0000256" key="3">
    <source>
        <dbReference type="SAM" id="SignalP"/>
    </source>
</evidence>
<dbReference type="PANTHER" id="PTHR13833:SF71">
    <property type="entry name" value="NHL DOMAIN-CONTAINING PROTEIN"/>
    <property type="match status" value="1"/>
</dbReference>
<dbReference type="InterPro" id="IPR014756">
    <property type="entry name" value="Ig_E-set"/>
</dbReference>
<dbReference type="PANTHER" id="PTHR13833">
    <property type="match status" value="1"/>
</dbReference>
<keyword evidence="6" id="KW-1185">Reference proteome</keyword>
<dbReference type="EMBL" id="FNCG01000004">
    <property type="protein sequence ID" value="SDG63622.1"/>
    <property type="molecule type" value="Genomic_DNA"/>
</dbReference>
<evidence type="ECO:0000256" key="1">
    <source>
        <dbReference type="ARBA" id="ARBA00022737"/>
    </source>
</evidence>
<reference evidence="6" key="1">
    <citation type="submission" date="2016-10" db="EMBL/GenBank/DDBJ databases">
        <authorList>
            <person name="Varghese N."/>
            <person name="Submissions S."/>
        </authorList>
    </citation>
    <scope>NUCLEOTIDE SEQUENCE [LARGE SCALE GENOMIC DNA]</scope>
    <source>
        <strain evidence="6">Gh-67</strain>
    </source>
</reference>
<evidence type="ECO:0000313" key="6">
    <source>
        <dbReference type="Proteomes" id="UP000199705"/>
    </source>
</evidence>
<dbReference type="PROSITE" id="PS51125">
    <property type="entry name" value="NHL"/>
    <property type="match status" value="1"/>
</dbReference>
<name>A0A1G7VV09_9SPHI</name>
<dbReference type="InterPro" id="IPR011042">
    <property type="entry name" value="6-blade_b-propeller_TolB-like"/>
</dbReference>
<proteinExistence type="predicted"/>
<dbReference type="PROSITE" id="PS51257">
    <property type="entry name" value="PROKAR_LIPOPROTEIN"/>
    <property type="match status" value="1"/>
</dbReference>
<feature type="repeat" description="NHL" evidence="2">
    <location>
        <begin position="146"/>
        <end position="176"/>
    </location>
</feature>
<sequence length="422" mass="43118">MLHLNPKLILSIAFLFSTCILASCSKSGGDPTPPKTDPPALTVSSINVNEGPFNTLVEITGTGFSTTLTDDKVFFNDKEGIVKTATATKLTATVPVGAGSGIIKVTVNGKTIVGPSFTYLLTPVTTTIAGSGTAGANDADGALASFNGPIGIVIDNDGNLYVADSKNNKIRKISTTGTVSTFAGSGTAGLVNGIGAIACFNHPDALTIDNAGNIYVADELNHVIRKITPTASVSTFAGSGAYGLTNGSLTLAAFKNPTGISIDGLGNFYVADPQNNVIRKIDNTGMVSTFAGNSISALTDGTGTAASFNLPVSVATDKNGNVFVADLLNQRIRKITPAAVVTTVAITGVRNTTFDGIDAISLDAAGNLYVSANSSLIKVNKDNVTNLVAGGLADAEGHVVDKSGNIFIADTRNNKILKISLQ</sequence>
<dbReference type="InterPro" id="IPR002909">
    <property type="entry name" value="IPT_dom"/>
</dbReference>
<feature type="domain" description="IPT/TIG" evidence="4">
    <location>
        <begin position="42"/>
        <end position="113"/>
    </location>
</feature>
<dbReference type="Gene3D" id="2.40.10.500">
    <property type="match status" value="1"/>
</dbReference>
<feature type="chain" id="PRO_5011472265" evidence="3">
    <location>
        <begin position="23"/>
        <end position="422"/>
    </location>
</feature>
<evidence type="ECO:0000313" key="5">
    <source>
        <dbReference type="EMBL" id="SDG63622.1"/>
    </source>
</evidence>